<protein>
    <submittedName>
        <fullName evidence="2">Uncharacterized protein</fullName>
    </submittedName>
</protein>
<dbReference type="Proteomes" id="UP001470230">
    <property type="component" value="Unassembled WGS sequence"/>
</dbReference>
<reference evidence="2 3" key="1">
    <citation type="submission" date="2024-04" db="EMBL/GenBank/DDBJ databases">
        <title>Tritrichomonas musculus Genome.</title>
        <authorList>
            <person name="Alves-Ferreira E."/>
            <person name="Grigg M."/>
            <person name="Lorenzi H."/>
            <person name="Galac M."/>
        </authorList>
    </citation>
    <scope>NUCLEOTIDE SEQUENCE [LARGE SCALE GENOMIC DNA]</scope>
    <source>
        <strain evidence="2 3">EAF2021</strain>
    </source>
</reference>
<evidence type="ECO:0000256" key="1">
    <source>
        <dbReference type="SAM" id="Phobius"/>
    </source>
</evidence>
<proteinExistence type="predicted"/>
<name>A0ABR2KXQ4_9EUKA</name>
<organism evidence="2 3">
    <name type="scientific">Tritrichomonas musculus</name>
    <dbReference type="NCBI Taxonomy" id="1915356"/>
    <lineage>
        <taxon>Eukaryota</taxon>
        <taxon>Metamonada</taxon>
        <taxon>Parabasalia</taxon>
        <taxon>Tritrichomonadida</taxon>
        <taxon>Tritrichomonadidae</taxon>
        <taxon>Tritrichomonas</taxon>
    </lineage>
</organism>
<keyword evidence="1" id="KW-1133">Transmembrane helix</keyword>
<sequence length="204" mass="24146">MNFATAFTKFDTNWRVVYKDGFIVELTDSIVELRDAPSYEINGVKCDIQQFEVKVPNTISGTNMLYVLADIDINGYITPLKWDCHPTHPLTSHYIQTWNDNPLIETFNYIRQVRYNSDDAVPKNIYIYIQKQYFDQLPDKASSESYNPFETIIAQQFYDVIPDQRNCTTLSTDHNIYSSKIIWADNIMTMLTYYFMYYFMITHY</sequence>
<comment type="caution">
    <text evidence="2">The sequence shown here is derived from an EMBL/GenBank/DDBJ whole genome shotgun (WGS) entry which is preliminary data.</text>
</comment>
<evidence type="ECO:0000313" key="2">
    <source>
        <dbReference type="EMBL" id="KAK8895860.1"/>
    </source>
</evidence>
<feature type="transmembrane region" description="Helical" evidence="1">
    <location>
        <begin position="181"/>
        <end position="201"/>
    </location>
</feature>
<accession>A0ABR2KXQ4</accession>
<keyword evidence="1" id="KW-0812">Transmembrane</keyword>
<evidence type="ECO:0000313" key="3">
    <source>
        <dbReference type="Proteomes" id="UP001470230"/>
    </source>
</evidence>
<keyword evidence="1" id="KW-0472">Membrane</keyword>
<gene>
    <name evidence="2" type="ORF">M9Y10_013746</name>
</gene>
<keyword evidence="3" id="KW-1185">Reference proteome</keyword>
<dbReference type="EMBL" id="JAPFFF010000002">
    <property type="protein sequence ID" value="KAK8895860.1"/>
    <property type="molecule type" value="Genomic_DNA"/>
</dbReference>